<reference evidence="2 3" key="1">
    <citation type="journal article" date="2020" name="ISME J.">
        <title>Uncovering the hidden diversity of litter-decomposition mechanisms in mushroom-forming fungi.</title>
        <authorList>
            <person name="Floudas D."/>
            <person name="Bentzer J."/>
            <person name="Ahren D."/>
            <person name="Johansson T."/>
            <person name="Persson P."/>
            <person name="Tunlid A."/>
        </authorList>
    </citation>
    <scope>NUCLEOTIDE SEQUENCE [LARGE SCALE GENOMIC DNA]</scope>
    <source>
        <strain evidence="2 3">CBS 101986</strain>
    </source>
</reference>
<evidence type="ECO:0000256" key="1">
    <source>
        <dbReference type="SAM" id="MobiDB-lite"/>
    </source>
</evidence>
<keyword evidence="3" id="KW-1185">Reference proteome</keyword>
<dbReference type="SUPFAM" id="SSF53474">
    <property type="entry name" value="alpha/beta-Hydrolases"/>
    <property type="match status" value="1"/>
</dbReference>
<evidence type="ECO:0000313" key="3">
    <source>
        <dbReference type="Proteomes" id="UP000567179"/>
    </source>
</evidence>
<gene>
    <name evidence="2" type="ORF">D9619_001071</name>
</gene>
<proteinExistence type="predicted"/>
<dbReference type="Gene3D" id="3.40.50.1820">
    <property type="entry name" value="alpha/beta hydrolase"/>
    <property type="match status" value="1"/>
</dbReference>
<dbReference type="EMBL" id="JAACJJ010000028">
    <property type="protein sequence ID" value="KAF5322175.1"/>
    <property type="molecule type" value="Genomic_DNA"/>
</dbReference>
<name>A0A8H5BF24_9AGAR</name>
<dbReference type="AlphaFoldDB" id="A0A8H5BF24"/>
<dbReference type="Proteomes" id="UP000567179">
    <property type="component" value="Unassembled WGS sequence"/>
</dbReference>
<evidence type="ECO:0000313" key="2">
    <source>
        <dbReference type="EMBL" id="KAF5322175.1"/>
    </source>
</evidence>
<evidence type="ECO:0008006" key="4">
    <source>
        <dbReference type="Google" id="ProtNLM"/>
    </source>
</evidence>
<feature type="compositionally biased region" description="Low complexity" evidence="1">
    <location>
        <begin position="439"/>
        <end position="452"/>
    </location>
</feature>
<organism evidence="2 3">
    <name type="scientific">Psilocybe cf. subviscida</name>
    <dbReference type="NCBI Taxonomy" id="2480587"/>
    <lineage>
        <taxon>Eukaryota</taxon>
        <taxon>Fungi</taxon>
        <taxon>Dikarya</taxon>
        <taxon>Basidiomycota</taxon>
        <taxon>Agaricomycotina</taxon>
        <taxon>Agaricomycetes</taxon>
        <taxon>Agaricomycetidae</taxon>
        <taxon>Agaricales</taxon>
        <taxon>Agaricineae</taxon>
        <taxon>Strophariaceae</taxon>
        <taxon>Psilocybe</taxon>
    </lineage>
</organism>
<protein>
    <recommendedName>
        <fullName evidence="4">AB hydrolase-1 domain-containing protein</fullName>
    </recommendedName>
</protein>
<feature type="region of interest" description="Disordered" evidence="1">
    <location>
        <begin position="396"/>
        <end position="457"/>
    </location>
</feature>
<accession>A0A8H5BF24</accession>
<dbReference type="OrthoDB" id="19657at2759"/>
<comment type="caution">
    <text evidence="2">The sequence shown here is derived from an EMBL/GenBank/DDBJ whole genome shotgun (WGS) entry which is preliminary data.</text>
</comment>
<sequence>MPWVDLSSQIDYASIYYTTNTYTANVSGFDPDKATIVVLHPIFLDSTWLELQLGDERLYRNYNLIAFDMRCAGQSHCRPSASHDNWVNAADLAQCFMKLHLPASHILALEGTSVYTALSFAILFPEYVNTLTLANVPAPIEQPWIYANMQELVHAACFATDLETCERTAFECVEFIFGPATDPELRDDVIVYWEKQHAPAHRVRVAETMSVYLNRTGLTPEMLSRITKPVLIVQGEKNAICAMKNAHRLRDQLINVPGGPVLYDVKAGRSMLSLIPYPASALNNVFDKFLKRFPNHRSDLVKPAMRMQDRMSAALKRLAEFTGNAEMETRNPTCSLSFSCMAPDVVSAQAIVLQDYARDARWAFNVAKIPGRTRRYSDRAATTDWTLTSEISEGDSSLVFVGPVNSPSERGRHEDDDEDRSESSYNTQRMDTRSEAHMSVTSTTTKRTSISSGHDSMSPLVKTVTAYAAPATSDKKGDKKGIKAPPGKIAVTTTTNFTQLTGAF</sequence>
<dbReference type="InterPro" id="IPR029058">
    <property type="entry name" value="AB_hydrolase_fold"/>
</dbReference>